<accession>X0S9I1</accession>
<keyword evidence="1" id="KW-0175">Coiled coil</keyword>
<evidence type="ECO:0000256" key="1">
    <source>
        <dbReference type="SAM" id="Coils"/>
    </source>
</evidence>
<organism evidence="2">
    <name type="scientific">marine sediment metagenome</name>
    <dbReference type="NCBI Taxonomy" id="412755"/>
    <lineage>
        <taxon>unclassified sequences</taxon>
        <taxon>metagenomes</taxon>
        <taxon>ecological metagenomes</taxon>
    </lineage>
</organism>
<feature type="coiled-coil region" evidence="1">
    <location>
        <begin position="33"/>
        <end position="81"/>
    </location>
</feature>
<sequence>MGVINIFSDFFKQRKRSFQKKEKNKDILPQKALKTIKKEFEEHLQAINENTNEIQSNYEYLSKIENKINKLTERLDQIQLFLQSNSNFIIDRIENFEIKPLTRNEQYVFLVLYALEDEKGIVSYLDIAKKTGFPESLVRDYMTSIIEKGV</sequence>
<feature type="non-terminal residue" evidence="2">
    <location>
        <position position="150"/>
    </location>
</feature>
<protein>
    <submittedName>
        <fullName evidence="2">Uncharacterized protein</fullName>
    </submittedName>
</protein>
<dbReference type="EMBL" id="BARS01004403">
    <property type="protein sequence ID" value="GAF77674.1"/>
    <property type="molecule type" value="Genomic_DNA"/>
</dbReference>
<name>X0S9I1_9ZZZZ</name>
<gene>
    <name evidence="2" type="ORF">S01H1_08602</name>
</gene>
<dbReference type="AlphaFoldDB" id="X0S9I1"/>
<evidence type="ECO:0000313" key="2">
    <source>
        <dbReference type="EMBL" id="GAF77674.1"/>
    </source>
</evidence>
<reference evidence="2" key="1">
    <citation type="journal article" date="2014" name="Front. Microbiol.">
        <title>High frequency of phylogenetically diverse reductive dehalogenase-homologous genes in deep subseafloor sedimentary metagenomes.</title>
        <authorList>
            <person name="Kawai M."/>
            <person name="Futagami T."/>
            <person name="Toyoda A."/>
            <person name="Takaki Y."/>
            <person name="Nishi S."/>
            <person name="Hori S."/>
            <person name="Arai W."/>
            <person name="Tsubouchi T."/>
            <person name="Morono Y."/>
            <person name="Uchiyama I."/>
            <person name="Ito T."/>
            <person name="Fujiyama A."/>
            <person name="Inagaki F."/>
            <person name="Takami H."/>
        </authorList>
    </citation>
    <scope>NUCLEOTIDE SEQUENCE</scope>
    <source>
        <strain evidence="2">Expedition CK06-06</strain>
    </source>
</reference>
<proteinExistence type="predicted"/>
<comment type="caution">
    <text evidence="2">The sequence shown here is derived from an EMBL/GenBank/DDBJ whole genome shotgun (WGS) entry which is preliminary data.</text>
</comment>